<proteinExistence type="predicted"/>
<dbReference type="InParanoid" id="A0A251S8X9"/>
<accession>A0A251S8X9</accession>
<dbReference type="EMBL" id="CM007904">
    <property type="protein sequence ID" value="OTF95309.1"/>
    <property type="molecule type" value="Genomic_DNA"/>
</dbReference>
<dbReference type="Proteomes" id="UP000215914">
    <property type="component" value="Chromosome 15"/>
</dbReference>
<reference evidence="2" key="1">
    <citation type="journal article" date="2017" name="Nature">
        <title>The sunflower genome provides insights into oil metabolism, flowering and Asterid evolution.</title>
        <authorList>
            <person name="Badouin H."/>
            <person name="Gouzy J."/>
            <person name="Grassa C.J."/>
            <person name="Murat F."/>
            <person name="Staton S.E."/>
            <person name="Cottret L."/>
            <person name="Lelandais-Briere C."/>
            <person name="Owens G.L."/>
            <person name="Carrere S."/>
            <person name="Mayjonade B."/>
            <person name="Legrand L."/>
            <person name="Gill N."/>
            <person name="Kane N.C."/>
            <person name="Bowers J.E."/>
            <person name="Hubner S."/>
            <person name="Bellec A."/>
            <person name="Berard A."/>
            <person name="Berges H."/>
            <person name="Blanchet N."/>
            <person name="Boniface M.C."/>
            <person name="Brunel D."/>
            <person name="Catrice O."/>
            <person name="Chaidir N."/>
            <person name="Claudel C."/>
            <person name="Donnadieu C."/>
            <person name="Faraut T."/>
            <person name="Fievet G."/>
            <person name="Helmstetter N."/>
            <person name="King M."/>
            <person name="Knapp S.J."/>
            <person name="Lai Z."/>
            <person name="Le Paslier M.C."/>
            <person name="Lippi Y."/>
            <person name="Lorenzon L."/>
            <person name="Mandel J.R."/>
            <person name="Marage G."/>
            <person name="Marchand G."/>
            <person name="Marquand E."/>
            <person name="Bret-Mestries E."/>
            <person name="Morien E."/>
            <person name="Nambeesan S."/>
            <person name="Nguyen T."/>
            <person name="Pegot-Espagnet P."/>
            <person name="Pouilly N."/>
            <person name="Raftis F."/>
            <person name="Sallet E."/>
            <person name="Schiex T."/>
            <person name="Thomas J."/>
            <person name="Vandecasteele C."/>
            <person name="Vares D."/>
            <person name="Vear F."/>
            <person name="Vautrin S."/>
            <person name="Crespi M."/>
            <person name="Mangin B."/>
            <person name="Burke J.M."/>
            <person name="Salse J."/>
            <person name="Munos S."/>
            <person name="Vincourt P."/>
            <person name="Rieseberg L.H."/>
            <person name="Langlade N.B."/>
        </authorList>
    </citation>
    <scope>NUCLEOTIDE SEQUENCE [LARGE SCALE GENOMIC DNA]</scope>
    <source>
        <strain evidence="2">cv. SF193</strain>
    </source>
</reference>
<evidence type="ECO:0000313" key="1">
    <source>
        <dbReference type="EMBL" id="OTF95309.1"/>
    </source>
</evidence>
<dbReference type="AlphaFoldDB" id="A0A251S8X9"/>
<name>A0A251S8X9_HELAN</name>
<evidence type="ECO:0000313" key="2">
    <source>
        <dbReference type="Proteomes" id="UP000215914"/>
    </source>
</evidence>
<keyword evidence="2" id="KW-1185">Reference proteome</keyword>
<protein>
    <submittedName>
        <fullName evidence="1">Uncharacterized protein</fullName>
    </submittedName>
</protein>
<organism evidence="1 2">
    <name type="scientific">Helianthus annuus</name>
    <name type="common">Common sunflower</name>
    <dbReference type="NCBI Taxonomy" id="4232"/>
    <lineage>
        <taxon>Eukaryota</taxon>
        <taxon>Viridiplantae</taxon>
        <taxon>Streptophyta</taxon>
        <taxon>Embryophyta</taxon>
        <taxon>Tracheophyta</taxon>
        <taxon>Spermatophyta</taxon>
        <taxon>Magnoliopsida</taxon>
        <taxon>eudicotyledons</taxon>
        <taxon>Gunneridae</taxon>
        <taxon>Pentapetalae</taxon>
        <taxon>asterids</taxon>
        <taxon>campanulids</taxon>
        <taxon>Asterales</taxon>
        <taxon>Asteraceae</taxon>
        <taxon>Asteroideae</taxon>
        <taxon>Heliantheae alliance</taxon>
        <taxon>Heliantheae</taxon>
        <taxon>Helianthus</taxon>
    </lineage>
</organism>
<sequence>MYLPPSLPSLCNDLLTTFKPPISTFASYRRNPLSQHFISDHHFGTTKVSRDGGKV</sequence>
<gene>
    <name evidence="1" type="ORF">HannXRQ_Chr15g0481671</name>
</gene>